<dbReference type="Proteomes" id="UP001317705">
    <property type="component" value="Chromosome"/>
</dbReference>
<dbReference type="RefSeq" id="WP_282003277.1">
    <property type="nucleotide sequence ID" value="NZ_AP027151.1"/>
</dbReference>
<dbReference type="Pfam" id="PF13289">
    <property type="entry name" value="SIR2_2"/>
    <property type="match status" value="1"/>
</dbReference>
<protein>
    <recommendedName>
        <fullName evidence="3">SIR2-like domain-containing protein</fullName>
    </recommendedName>
</protein>
<sequence length="417" mass="46899">MSEIHWDKKNILFIANESHEVAEAPDEKALRKIIEPWLTAVFQSEHLSLLLGTGITTGICLDAGVKPQAMGRIEFTTRREEIKQFAAVEARSMGRGNANFEDDLRTAMELLKGLKILSNTEATALESEINEKLRGLIENLVENESSVLSAGNGAKALALLKRFLISFASRTATRDRLHIFTTNYDRFVEYALDEAGIYTLDRFVGKLNPVMRMHKMELDYHYNPPGIRGEPRYVEGVARYTKLHGSLDWGFNDAEIHRIPLPFGNKLREEDLQNPADTVVIYPNSSKGIDTAFFPYSELFRDFSTATCRPNSVLVTYGYGFGDSHINTIIADMISIPSTHLVIISYDLADGRIQKFVEGCNRSQLTLLIGDHLGSVRSLTENYLPKSAIDRISNRKHEILEKRGRDDSSFVQAGEKP</sequence>
<dbReference type="EMBL" id="AP027151">
    <property type="protein sequence ID" value="BDV42673.1"/>
    <property type="molecule type" value="Genomic_DNA"/>
</dbReference>
<gene>
    <name evidence="1" type="ORF">GURASL_15960</name>
</gene>
<name>A0ABM8EJN7_9BACT</name>
<evidence type="ECO:0000313" key="1">
    <source>
        <dbReference type="EMBL" id="BDV42673.1"/>
    </source>
</evidence>
<accession>A0ABM8EJN7</accession>
<proteinExistence type="predicted"/>
<reference evidence="1 2" key="1">
    <citation type="submission" date="2022-12" db="EMBL/GenBank/DDBJ databases">
        <title>Polyphasic characterization of Geotalea uranireducens NIT-SL11 newly isolated from a complex of sewage sludge and microbially reduced graphene oxide.</title>
        <authorList>
            <person name="Xie L."/>
            <person name="Yoshida N."/>
            <person name="Meng L."/>
        </authorList>
    </citation>
    <scope>NUCLEOTIDE SEQUENCE [LARGE SCALE GENOMIC DNA]</scope>
    <source>
        <strain evidence="1 2">NIT-SL11</strain>
    </source>
</reference>
<organism evidence="1 2">
    <name type="scientific">Geotalea uraniireducens</name>
    <dbReference type="NCBI Taxonomy" id="351604"/>
    <lineage>
        <taxon>Bacteria</taxon>
        <taxon>Pseudomonadati</taxon>
        <taxon>Thermodesulfobacteriota</taxon>
        <taxon>Desulfuromonadia</taxon>
        <taxon>Geobacterales</taxon>
        <taxon>Geobacteraceae</taxon>
        <taxon>Geotalea</taxon>
    </lineage>
</organism>
<keyword evidence="2" id="KW-1185">Reference proteome</keyword>
<evidence type="ECO:0000313" key="2">
    <source>
        <dbReference type="Proteomes" id="UP001317705"/>
    </source>
</evidence>
<evidence type="ECO:0008006" key="3">
    <source>
        <dbReference type="Google" id="ProtNLM"/>
    </source>
</evidence>